<feature type="domain" description="HTH araC/xylS-type" evidence="4">
    <location>
        <begin position="173"/>
        <end position="271"/>
    </location>
</feature>
<evidence type="ECO:0000256" key="1">
    <source>
        <dbReference type="ARBA" id="ARBA00023015"/>
    </source>
</evidence>
<gene>
    <name evidence="5" type="ORF">ACFFNY_17080</name>
</gene>
<dbReference type="InterPro" id="IPR018060">
    <property type="entry name" value="HTH_AraC"/>
</dbReference>
<dbReference type="PANTHER" id="PTHR43280">
    <property type="entry name" value="ARAC-FAMILY TRANSCRIPTIONAL REGULATOR"/>
    <property type="match status" value="1"/>
</dbReference>
<proteinExistence type="predicted"/>
<evidence type="ECO:0000259" key="4">
    <source>
        <dbReference type="PROSITE" id="PS01124"/>
    </source>
</evidence>
<keyword evidence="6" id="KW-1185">Reference proteome</keyword>
<keyword evidence="3" id="KW-0804">Transcription</keyword>
<dbReference type="Gene3D" id="1.10.10.60">
    <property type="entry name" value="Homeodomain-like"/>
    <property type="match status" value="2"/>
</dbReference>
<evidence type="ECO:0000256" key="2">
    <source>
        <dbReference type="ARBA" id="ARBA00023125"/>
    </source>
</evidence>
<accession>A0ABV5VYJ5</accession>
<dbReference type="PANTHER" id="PTHR43280:SF2">
    <property type="entry name" value="HTH-TYPE TRANSCRIPTIONAL REGULATOR EXSA"/>
    <property type="match status" value="1"/>
</dbReference>
<dbReference type="SMART" id="SM00342">
    <property type="entry name" value="HTH_ARAC"/>
    <property type="match status" value="1"/>
</dbReference>
<dbReference type="RefSeq" id="WP_344901845.1">
    <property type="nucleotide sequence ID" value="NZ_BAAAYO010000001.1"/>
</dbReference>
<evidence type="ECO:0000256" key="3">
    <source>
        <dbReference type="ARBA" id="ARBA00023163"/>
    </source>
</evidence>
<dbReference type="SUPFAM" id="SSF46689">
    <property type="entry name" value="Homeodomain-like"/>
    <property type="match status" value="2"/>
</dbReference>
<evidence type="ECO:0000313" key="6">
    <source>
        <dbReference type="Proteomes" id="UP001589619"/>
    </source>
</evidence>
<dbReference type="InterPro" id="IPR037923">
    <property type="entry name" value="HTH-like"/>
</dbReference>
<evidence type="ECO:0000313" key="5">
    <source>
        <dbReference type="EMBL" id="MFB9753281.1"/>
    </source>
</evidence>
<keyword evidence="1" id="KW-0805">Transcription regulation</keyword>
<organism evidence="5 6">
    <name type="scientific">Paenibacillus hodogayensis</name>
    <dbReference type="NCBI Taxonomy" id="279208"/>
    <lineage>
        <taxon>Bacteria</taxon>
        <taxon>Bacillati</taxon>
        <taxon>Bacillota</taxon>
        <taxon>Bacilli</taxon>
        <taxon>Bacillales</taxon>
        <taxon>Paenibacillaceae</taxon>
        <taxon>Paenibacillus</taxon>
    </lineage>
</organism>
<comment type="caution">
    <text evidence="5">The sequence shown here is derived from an EMBL/GenBank/DDBJ whole genome shotgun (WGS) entry which is preliminary data.</text>
</comment>
<reference evidence="5 6" key="1">
    <citation type="submission" date="2024-09" db="EMBL/GenBank/DDBJ databases">
        <authorList>
            <person name="Sun Q."/>
            <person name="Mori K."/>
        </authorList>
    </citation>
    <scope>NUCLEOTIDE SEQUENCE [LARGE SCALE GENOMIC DNA]</scope>
    <source>
        <strain evidence="5 6">JCM 12520</strain>
    </source>
</reference>
<dbReference type="Pfam" id="PF12833">
    <property type="entry name" value="HTH_18"/>
    <property type="match status" value="1"/>
</dbReference>
<dbReference type="InterPro" id="IPR009057">
    <property type="entry name" value="Homeodomain-like_sf"/>
</dbReference>
<name>A0ABV5VYJ5_9BACL</name>
<sequence>MNPTPLSGQVPYLLYFMHWKRLDKFVNYEDSHPSWLIFAVENGSFYYKIGTHEGNASFGDIIVCPPGETFRRVVNSPVSLFVMFVEWRDCAGNPIKLTEAESPPTGKINIRDVSRLASNFRSMSLMGNRHDPWTRWQLNHYAANIWLLLCEELQENPLHAADLTNSPLDPIAEEASMLIQKQAFQDLRLLDIAEALQTSLSQLSKRFKKTFRITPIQYLTQLRLEKAKSLLLETDLTLDQISECCGYQNGFYLNRVFKKHEHVTPMQFRRNRV</sequence>
<dbReference type="SUPFAM" id="SSF51215">
    <property type="entry name" value="Regulatory protein AraC"/>
    <property type="match status" value="1"/>
</dbReference>
<keyword evidence="2" id="KW-0238">DNA-binding</keyword>
<dbReference type="EMBL" id="JBHMAG010000012">
    <property type="protein sequence ID" value="MFB9753281.1"/>
    <property type="molecule type" value="Genomic_DNA"/>
</dbReference>
<dbReference type="Proteomes" id="UP001589619">
    <property type="component" value="Unassembled WGS sequence"/>
</dbReference>
<dbReference type="PROSITE" id="PS01124">
    <property type="entry name" value="HTH_ARAC_FAMILY_2"/>
    <property type="match status" value="1"/>
</dbReference>
<protein>
    <submittedName>
        <fullName evidence="5">Helix-turn-helix transcriptional regulator</fullName>
    </submittedName>
</protein>